<keyword evidence="3" id="KW-1185">Reference proteome</keyword>
<protein>
    <recommendedName>
        <fullName evidence="4">Lipoprotein</fullName>
    </recommendedName>
</protein>
<dbReference type="RefSeq" id="WP_316019686.1">
    <property type="nucleotide sequence ID" value="NZ_JAWDID010000030.1"/>
</dbReference>
<evidence type="ECO:0008006" key="4">
    <source>
        <dbReference type="Google" id="ProtNLM"/>
    </source>
</evidence>
<evidence type="ECO:0000313" key="2">
    <source>
        <dbReference type="EMBL" id="MDU0341881.1"/>
    </source>
</evidence>
<accession>A0ABU3SAR2</accession>
<dbReference type="EMBL" id="JAWDID010000030">
    <property type="protein sequence ID" value="MDU0341881.1"/>
    <property type="molecule type" value="Genomic_DNA"/>
</dbReference>
<sequence>MRAFRFTAVAALAALAAGCVSQSRQVAPQVSPQAKRIVSDGAGGYVLPDGTRVQVDPAGGFTLPNGAYVRRDASGALNLPNGSRCVPDSRSSFACP</sequence>
<feature type="chain" id="PRO_5046983520" description="Lipoprotein" evidence="1">
    <location>
        <begin position="27"/>
        <end position="96"/>
    </location>
</feature>
<feature type="signal peptide" evidence="1">
    <location>
        <begin position="1"/>
        <end position="26"/>
    </location>
</feature>
<evidence type="ECO:0000313" key="3">
    <source>
        <dbReference type="Proteomes" id="UP001254257"/>
    </source>
</evidence>
<name>A0ABU3SAR2_9HYPH</name>
<reference evidence="2 3" key="1">
    <citation type="submission" date="2023-09" db="EMBL/GenBank/DDBJ databases">
        <title>Whole genome shotgun sequencing (WGS) of Bosea sp. ZW T0_25, isolated from stored onions (Allium cepa).</title>
        <authorList>
            <person name="Stoll D.A."/>
            <person name="Huch M."/>
        </authorList>
    </citation>
    <scope>NUCLEOTIDE SEQUENCE [LARGE SCALE GENOMIC DNA]</scope>
    <source>
        <strain evidence="2 3">ZW T0_25</strain>
    </source>
</reference>
<proteinExistence type="predicted"/>
<dbReference type="PROSITE" id="PS51257">
    <property type="entry name" value="PROKAR_LIPOPROTEIN"/>
    <property type="match status" value="1"/>
</dbReference>
<comment type="caution">
    <text evidence="2">The sequence shown here is derived from an EMBL/GenBank/DDBJ whole genome shotgun (WGS) entry which is preliminary data.</text>
</comment>
<organism evidence="2 3">
    <name type="scientific">Bosea rubneri</name>
    <dbReference type="NCBI Taxonomy" id="3075434"/>
    <lineage>
        <taxon>Bacteria</taxon>
        <taxon>Pseudomonadati</taxon>
        <taxon>Pseudomonadota</taxon>
        <taxon>Alphaproteobacteria</taxon>
        <taxon>Hyphomicrobiales</taxon>
        <taxon>Boseaceae</taxon>
        <taxon>Bosea</taxon>
    </lineage>
</organism>
<gene>
    <name evidence="2" type="ORF">RKE40_18435</name>
</gene>
<keyword evidence="1" id="KW-0732">Signal</keyword>
<dbReference type="Proteomes" id="UP001254257">
    <property type="component" value="Unassembled WGS sequence"/>
</dbReference>
<evidence type="ECO:0000256" key="1">
    <source>
        <dbReference type="SAM" id="SignalP"/>
    </source>
</evidence>